<evidence type="ECO:0000259" key="2">
    <source>
        <dbReference type="PROSITE" id="PS51767"/>
    </source>
</evidence>
<dbReference type="PROSITE" id="PS51767">
    <property type="entry name" value="PEPTIDASE_A1"/>
    <property type="match status" value="1"/>
</dbReference>
<comment type="caution">
    <text evidence="3">The sequence shown here is derived from an EMBL/GenBank/DDBJ whole genome shotgun (WGS) entry which is preliminary data.</text>
</comment>
<evidence type="ECO:0000313" key="3">
    <source>
        <dbReference type="EMBL" id="GFP80361.1"/>
    </source>
</evidence>
<dbReference type="EMBL" id="BMAC01000018">
    <property type="protein sequence ID" value="GFP80361.1"/>
    <property type="molecule type" value="Genomic_DNA"/>
</dbReference>
<dbReference type="InterPro" id="IPR032799">
    <property type="entry name" value="TAXi_C"/>
</dbReference>
<sequence length="261" mass="29186">MKPKGANFFFPLDGNVYPRGYYTAKISIGRPPKAYVLDIDTGSDLTWLTCTAHHYDAHQGTLVNCGDPECAALGALWMNKGICNTPPINQYPCQYKINYADGTYYTGVLVKDFVHLKLSNGRWVRPWLAFGEHYSLGSANILLGGEATDIKRLNIIFDSGSTYTYLNSMAYEALLDLITRNVNTKLTRAYDDNDLPICWRGPFPSFDHVRPYFLPLALSFTDDKYAQFPMGVESYLIISAKEEGAALNGEYGSEIAIAIWV</sequence>
<dbReference type="AlphaFoldDB" id="A0A830BE55"/>
<name>A0A830BE55_9LAMI</name>
<dbReference type="PANTHER" id="PTHR13683">
    <property type="entry name" value="ASPARTYL PROTEASES"/>
    <property type="match status" value="1"/>
</dbReference>
<dbReference type="InterPro" id="IPR021109">
    <property type="entry name" value="Peptidase_aspartic_dom_sf"/>
</dbReference>
<dbReference type="Proteomes" id="UP000653305">
    <property type="component" value="Unassembled WGS sequence"/>
</dbReference>
<dbReference type="InterPro" id="IPR001461">
    <property type="entry name" value="Aspartic_peptidase_A1"/>
</dbReference>
<dbReference type="GO" id="GO:0004190">
    <property type="term" value="F:aspartic-type endopeptidase activity"/>
    <property type="evidence" value="ECO:0007669"/>
    <property type="project" value="InterPro"/>
</dbReference>
<proteinExistence type="inferred from homology"/>
<protein>
    <submittedName>
        <fullName evidence="3">Aspartic proteinase asp1</fullName>
    </submittedName>
</protein>
<dbReference type="Gene3D" id="2.40.70.10">
    <property type="entry name" value="Acid Proteases"/>
    <property type="match status" value="2"/>
</dbReference>
<comment type="similarity">
    <text evidence="1">Belongs to the peptidase A1 family.</text>
</comment>
<reference evidence="3" key="1">
    <citation type="submission" date="2020-07" db="EMBL/GenBank/DDBJ databases">
        <title>Ethylene signaling mediates host invasion by parasitic plants.</title>
        <authorList>
            <person name="Yoshida S."/>
        </authorList>
    </citation>
    <scope>NUCLEOTIDE SEQUENCE</scope>
    <source>
        <strain evidence="3">Okayama</strain>
    </source>
</reference>
<evidence type="ECO:0000313" key="4">
    <source>
        <dbReference type="Proteomes" id="UP000653305"/>
    </source>
</evidence>
<dbReference type="OrthoDB" id="2747330at2759"/>
<dbReference type="GO" id="GO:0006508">
    <property type="term" value="P:proteolysis"/>
    <property type="evidence" value="ECO:0007669"/>
    <property type="project" value="InterPro"/>
</dbReference>
<evidence type="ECO:0000256" key="1">
    <source>
        <dbReference type="ARBA" id="ARBA00007447"/>
    </source>
</evidence>
<dbReference type="Pfam" id="PF14543">
    <property type="entry name" value="TAXi_N"/>
    <property type="match status" value="1"/>
</dbReference>
<dbReference type="InterPro" id="IPR033121">
    <property type="entry name" value="PEPTIDASE_A1"/>
</dbReference>
<organism evidence="3 4">
    <name type="scientific">Phtheirospermum japonicum</name>
    <dbReference type="NCBI Taxonomy" id="374723"/>
    <lineage>
        <taxon>Eukaryota</taxon>
        <taxon>Viridiplantae</taxon>
        <taxon>Streptophyta</taxon>
        <taxon>Embryophyta</taxon>
        <taxon>Tracheophyta</taxon>
        <taxon>Spermatophyta</taxon>
        <taxon>Magnoliopsida</taxon>
        <taxon>eudicotyledons</taxon>
        <taxon>Gunneridae</taxon>
        <taxon>Pentapetalae</taxon>
        <taxon>asterids</taxon>
        <taxon>lamiids</taxon>
        <taxon>Lamiales</taxon>
        <taxon>Orobanchaceae</taxon>
        <taxon>Orobanchaceae incertae sedis</taxon>
        <taxon>Phtheirospermum</taxon>
    </lineage>
</organism>
<accession>A0A830BE55</accession>
<gene>
    <name evidence="3" type="ORF">PHJA_000179500</name>
</gene>
<feature type="domain" description="Peptidase A1" evidence="2">
    <location>
        <begin position="22"/>
        <end position="261"/>
    </location>
</feature>
<dbReference type="Pfam" id="PF14541">
    <property type="entry name" value="TAXi_C"/>
    <property type="match status" value="1"/>
</dbReference>
<dbReference type="SUPFAM" id="SSF50630">
    <property type="entry name" value="Acid proteases"/>
    <property type="match status" value="1"/>
</dbReference>
<dbReference type="InterPro" id="IPR032861">
    <property type="entry name" value="TAXi_N"/>
</dbReference>
<keyword evidence="4" id="KW-1185">Reference proteome</keyword>
<dbReference type="PANTHER" id="PTHR13683:SF227">
    <property type="entry name" value="EUKARYOTIC ASPARTYL PROTEASE FAMILY PROTEIN"/>
    <property type="match status" value="1"/>
</dbReference>